<dbReference type="Pfam" id="PF00440">
    <property type="entry name" value="TetR_N"/>
    <property type="match status" value="1"/>
</dbReference>
<dbReference type="PANTHER" id="PTHR30055:SF234">
    <property type="entry name" value="HTH-TYPE TRANSCRIPTIONAL REGULATOR BETI"/>
    <property type="match status" value="1"/>
</dbReference>
<dbReference type="InterPro" id="IPR009057">
    <property type="entry name" value="Homeodomain-like_sf"/>
</dbReference>
<keyword evidence="3" id="KW-0804">Transcription</keyword>
<dbReference type="Gene3D" id="1.10.10.60">
    <property type="entry name" value="Homeodomain-like"/>
    <property type="match status" value="1"/>
</dbReference>
<dbReference type="RefSeq" id="WP_131367480.1">
    <property type="nucleotide sequence ID" value="NZ_SJKB01000041.1"/>
</dbReference>
<dbReference type="SUPFAM" id="SSF48498">
    <property type="entry name" value="Tetracyclin repressor-like, C-terminal domain"/>
    <property type="match status" value="1"/>
</dbReference>
<protein>
    <submittedName>
        <fullName evidence="5">TetR family transcriptional regulator</fullName>
    </submittedName>
</protein>
<evidence type="ECO:0000259" key="4">
    <source>
        <dbReference type="Pfam" id="PF00440"/>
    </source>
</evidence>
<evidence type="ECO:0000313" key="6">
    <source>
        <dbReference type="Proteomes" id="UP000291144"/>
    </source>
</evidence>
<evidence type="ECO:0000256" key="2">
    <source>
        <dbReference type="ARBA" id="ARBA00023125"/>
    </source>
</evidence>
<proteinExistence type="predicted"/>
<gene>
    <name evidence="5" type="ORF">E0H73_45310</name>
</gene>
<organism evidence="5 6">
    <name type="scientific">Kribbella pittospori</name>
    <dbReference type="NCBI Taxonomy" id="722689"/>
    <lineage>
        <taxon>Bacteria</taxon>
        <taxon>Bacillati</taxon>
        <taxon>Actinomycetota</taxon>
        <taxon>Actinomycetes</taxon>
        <taxon>Propionibacteriales</taxon>
        <taxon>Kribbellaceae</taxon>
        <taxon>Kribbella</taxon>
    </lineage>
</organism>
<dbReference type="InterPro" id="IPR001647">
    <property type="entry name" value="HTH_TetR"/>
</dbReference>
<dbReference type="GO" id="GO:0003700">
    <property type="term" value="F:DNA-binding transcription factor activity"/>
    <property type="evidence" value="ECO:0007669"/>
    <property type="project" value="TreeGrafter"/>
</dbReference>
<name>A0A4R0JFC7_9ACTN</name>
<dbReference type="Gene3D" id="1.10.357.10">
    <property type="entry name" value="Tetracycline Repressor, domain 2"/>
    <property type="match status" value="1"/>
</dbReference>
<dbReference type="OrthoDB" id="9806334at2"/>
<dbReference type="GO" id="GO:0000976">
    <property type="term" value="F:transcription cis-regulatory region binding"/>
    <property type="evidence" value="ECO:0007669"/>
    <property type="project" value="TreeGrafter"/>
</dbReference>
<evidence type="ECO:0000313" key="5">
    <source>
        <dbReference type="EMBL" id="TCC44837.1"/>
    </source>
</evidence>
<dbReference type="AlphaFoldDB" id="A0A4R0JFC7"/>
<dbReference type="EMBL" id="SJKB01000041">
    <property type="protein sequence ID" value="TCC44837.1"/>
    <property type="molecule type" value="Genomic_DNA"/>
</dbReference>
<sequence length="205" mass="23026">MRHSITTAARRTQIVRAAIDTIAELGYDKASYARITERAGLSSPRLISYHFTNKDDLIRQILVDIYTTAAQMLTERIEREDTAAGRLLAYLEANVEFLREYPREVVVLTAIGPHLRDDTGKPYTSASAQEPDVQALEALLREGQRASEFRDFDTRSMSIMIRGAITAAVQRLHHEHGLDLDTYQQELVTTFALATRATHDAPPAE</sequence>
<dbReference type="InterPro" id="IPR050109">
    <property type="entry name" value="HTH-type_TetR-like_transc_reg"/>
</dbReference>
<keyword evidence="6" id="KW-1185">Reference proteome</keyword>
<comment type="caution">
    <text evidence="5">The sequence shown here is derived from an EMBL/GenBank/DDBJ whole genome shotgun (WGS) entry which is preliminary data.</text>
</comment>
<accession>A0A4R0JFC7</accession>
<reference evidence="5 6" key="1">
    <citation type="submission" date="2019-02" db="EMBL/GenBank/DDBJ databases">
        <title>Kribbella capetownensis sp. nov. and Kribbella speibonae sp. nov., isolated from soil.</title>
        <authorList>
            <person name="Curtis S.M."/>
            <person name="Norton I."/>
            <person name="Everest G.J."/>
            <person name="Meyers P.R."/>
        </authorList>
    </citation>
    <scope>NUCLEOTIDE SEQUENCE [LARGE SCALE GENOMIC DNA]</scope>
    <source>
        <strain evidence="5 6">NRRL B-24813</strain>
    </source>
</reference>
<dbReference type="PANTHER" id="PTHR30055">
    <property type="entry name" value="HTH-TYPE TRANSCRIPTIONAL REGULATOR RUTR"/>
    <property type="match status" value="1"/>
</dbReference>
<evidence type="ECO:0000256" key="1">
    <source>
        <dbReference type="ARBA" id="ARBA00023015"/>
    </source>
</evidence>
<dbReference type="SUPFAM" id="SSF46689">
    <property type="entry name" value="Homeodomain-like"/>
    <property type="match status" value="1"/>
</dbReference>
<keyword evidence="1" id="KW-0805">Transcription regulation</keyword>
<keyword evidence="2" id="KW-0238">DNA-binding</keyword>
<dbReference type="Proteomes" id="UP000291144">
    <property type="component" value="Unassembled WGS sequence"/>
</dbReference>
<evidence type="ECO:0000256" key="3">
    <source>
        <dbReference type="ARBA" id="ARBA00023163"/>
    </source>
</evidence>
<dbReference type="InterPro" id="IPR036271">
    <property type="entry name" value="Tet_transcr_reg_TetR-rel_C_sf"/>
</dbReference>
<feature type="domain" description="HTH tetR-type" evidence="4">
    <location>
        <begin position="14"/>
        <end position="60"/>
    </location>
</feature>